<keyword evidence="3" id="KW-1185">Reference proteome</keyword>
<dbReference type="EMBL" id="SEYY01001195">
    <property type="protein sequence ID" value="KAB7505573.1"/>
    <property type="molecule type" value="Genomic_DNA"/>
</dbReference>
<dbReference type="AlphaFoldDB" id="A0A5N5TG08"/>
<keyword evidence="1" id="KW-0472">Membrane</keyword>
<evidence type="ECO:0008006" key="4">
    <source>
        <dbReference type="Google" id="ProtNLM"/>
    </source>
</evidence>
<feature type="transmembrane region" description="Helical" evidence="1">
    <location>
        <begin position="126"/>
        <end position="149"/>
    </location>
</feature>
<evidence type="ECO:0000256" key="1">
    <source>
        <dbReference type="SAM" id="Phobius"/>
    </source>
</evidence>
<accession>A0A5N5TG08</accession>
<name>A0A5N5TG08_9CRUS</name>
<organism evidence="2 3">
    <name type="scientific">Armadillidium nasatum</name>
    <dbReference type="NCBI Taxonomy" id="96803"/>
    <lineage>
        <taxon>Eukaryota</taxon>
        <taxon>Metazoa</taxon>
        <taxon>Ecdysozoa</taxon>
        <taxon>Arthropoda</taxon>
        <taxon>Crustacea</taxon>
        <taxon>Multicrustacea</taxon>
        <taxon>Malacostraca</taxon>
        <taxon>Eumalacostraca</taxon>
        <taxon>Peracarida</taxon>
        <taxon>Isopoda</taxon>
        <taxon>Oniscidea</taxon>
        <taxon>Crinocheta</taxon>
        <taxon>Armadillidiidae</taxon>
        <taxon>Armadillidium</taxon>
    </lineage>
</organism>
<proteinExistence type="predicted"/>
<protein>
    <recommendedName>
        <fullName evidence="4">Transmembrane protein</fullName>
    </recommendedName>
</protein>
<evidence type="ECO:0000313" key="2">
    <source>
        <dbReference type="EMBL" id="KAB7505573.1"/>
    </source>
</evidence>
<reference evidence="2 3" key="1">
    <citation type="journal article" date="2019" name="PLoS Biol.">
        <title>Sex chromosomes control vertical transmission of feminizing Wolbachia symbionts in an isopod.</title>
        <authorList>
            <person name="Becking T."/>
            <person name="Chebbi M.A."/>
            <person name="Giraud I."/>
            <person name="Moumen B."/>
            <person name="Laverre T."/>
            <person name="Caubet Y."/>
            <person name="Peccoud J."/>
            <person name="Gilbert C."/>
            <person name="Cordaux R."/>
        </authorList>
    </citation>
    <scope>NUCLEOTIDE SEQUENCE [LARGE SCALE GENOMIC DNA]</scope>
    <source>
        <strain evidence="2">ANa2</strain>
        <tissue evidence="2">Whole body excluding digestive tract and cuticle</tissue>
    </source>
</reference>
<dbReference type="Proteomes" id="UP000326759">
    <property type="component" value="Unassembled WGS sequence"/>
</dbReference>
<keyword evidence="1" id="KW-0812">Transmembrane</keyword>
<evidence type="ECO:0000313" key="3">
    <source>
        <dbReference type="Proteomes" id="UP000326759"/>
    </source>
</evidence>
<comment type="caution">
    <text evidence="2">The sequence shown here is derived from an EMBL/GenBank/DDBJ whole genome shotgun (WGS) entry which is preliminary data.</text>
</comment>
<sequence>MNKDIKNEFEIKEELIENLDVKNNHCNFEQDSYLEVQKKCLLSNIDFKEEIEIKEEEVSLEIGDKQIDVKEEDIEINEEELDIVEDHLQNGHHSNQISALDDSQSSTLSLQSSYSSLFPENPRHSLILFFFTICTLICVLVHFQVLSAATEINMKKF</sequence>
<gene>
    <name evidence="2" type="ORF">Anas_03503</name>
</gene>
<keyword evidence="1" id="KW-1133">Transmembrane helix</keyword>